<organism evidence="1 2">
    <name type="scientific">[Actinomadura] parvosata subsp. kistnae</name>
    <dbReference type="NCBI Taxonomy" id="1909395"/>
    <lineage>
        <taxon>Bacteria</taxon>
        <taxon>Bacillati</taxon>
        <taxon>Actinomycetota</taxon>
        <taxon>Actinomycetes</taxon>
        <taxon>Streptosporangiales</taxon>
        <taxon>Streptosporangiaceae</taxon>
        <taxon>Nonomuraea</taxon>
    </lineage>
</organism>
<gene>
    <name evidence="1" type="ORF">BKM31_44680</name>
</gene>
<dbReference type="AlphaFoldDB" id="A0A1V0ABL2"/>
<sequence length="141" mass="15602">MTKPANIAMELGFFHGEADGECHRCRSMFEVNAYAAFHDGEWTCPDCADAISPGFGDIIRGLDRVYDGITCDLFTRRVLIEDLNTVTHALRRLAEVVDDIAAGRTKLHLDVQAVEGSFEENGQLIGVSIDRQIVTSKENTQ</sequence>
<keyword evidence="2" id="KW-1185">Reference proteome</keyword>
<reference evidence="2" key="1">
    <citation type="journal article" date="2017" name="Med. Chem. Commun.">
        <title>Nonomuraea sp. ATCC 55076 harbours the largest actinomycete chromosome to date and the kistamicin biosynthetic gene cluster.</title>
        <authorList>
            <person name="Nazari B."/>
            <person name="Forneris C.C."/>
            <person name="Gibson M.I."/>
            <person name="Moon K."/>
            <person name="Schramma K.R."/>
            <person name="Seyedsayamdost M.R."/>
        </authorList>
    </citation>
    <scope>NUCLEOTIDE SEQUENCE [LARGE SCALE GENOMIC DNA]</scope>
    <source>
        <strain evidence="2">ATCC 55076</strain>
    </source>
</reference>
<evidence type="ECO:0000313" key="2">
    <source>
        <dbReference type="Proteomes" id="UP000190797"/>
    </source>
</evidence>
<accession>A0A1V0ABL2</accession>
<dbReference type="RefSeq" id="WP_080043931.1">
    <property type="nucleotide sequence ID" value="NZ_CP017717.1"/>
</dbReference>
<protein>
    <submittedName>
        <fullName evidence="1">Uncharacterized protein</fullName>
    </submittedName>
</protein>
<name>A0A1V0ABL2_9ACTN</name>
<evidence type="ECO:0000313" key="1">
    <source>
        <dbReference type="EMBL" id="AQZ67620.1"/>
    </source>
</evidence>
<proteinExistence type="predicted"/>
<dbReference type="STRING" id="1909395.BKM31_44680"/>
<dbReference type="EMBL" id="CP017717">
    <property type="protein sequence ID" value="AQZ67620.1"/>
    <property type="molecule type" value="Genomic_DNA"/>
</dbReference>
<dbReference type="KEGG" id="noa:BKM31_44680"/>
<dbReference type="Proteomes" id="UP000190797">
    <property type="component" value="Chromosome"/>
</dbReference>